<evidence type="ECO:0000313" key="1">
    <source>
        <dbReference type="EMBL" id="KTT75354.1"/>
    </source>
</evidence>
<dbReference type="PANTHER" id="PTHR40045:SF1">
    <property type="entry name" value="YQCI_YCGG FAMILY PROTEIN"/>
    <property type="match status" value="1"/>
</dbReference>
<organism evidence="1 2">
    <name type="scientific">Sphingomonas endophytica</name>
    <dbReference type="NCBI Taxonomy" id="869719"/>
    <lineage>
        <taxon>Bacteria</taxon>
        <taxon>Pseudomonadati</taxon>
        <taxon>Pseudomonadota</taxon>
        <taxon>Alphaproteobacteria</taxon>
        <taxon>Sphingomonadales</taxon>
        <taxon>Sphingomonadaceae</taxon>
        <taxon>Sphingomonas</taxon>
    </lineage>
</organism>
<dbReference type="InterPro" id="IPR014988">
    <property type="entry name" value="Uncharacterised_YqcI/YcgG"/>
</dbReference>
<proteinExistence type="predicted"/>
<gene>
    <name evidence="1" type="ORF">NS334_03665</name>
</gene>
<dbReference type="NCBIfam" id="NF041366">
    <property type="entry name" value="GntA_guanitoxin"/>
    <property type="match status" value="1"/>
</dbReference>
<keyword evidence="2" id="KW-1185">Reference proteome</keyword>
<dbReference type="PATRIC" id="fig|869719.3.peg.3449"/>
<evidence type="ECO:0000313" key="2">
    <source>
        <dbReference type="Proteomes" id="UP000074310"/>
    </source>
</evidence>
<protein>
    <recommendedName>
        <fullName evidence="3">YqcI/YcgG family protein</fullName>
    </recommendedName>
</protein>
<reference evidence="1 2" key="1">
    <citation type="journal article" date="2016" name="Front. Microbiol.">
        <title>Genomic Resource of Rice Seed Associated Bacteria.</title>
        <authorList>
            <person name="Midha S."/>
            <person name="Bansal K."/>
            <person name="Sharma S."/>
            <person name="Kumar N."/>
            <person name="Patil P.P."/>
            <person name="Chaudhry V."/>
            <person name="Patil P.B."/>
        </authorList>
    </citation>
    <scope>NUCLEOTIDE SEQUENCE [LARGE SCALE GENOMIC DNA]</scope>
    <source>
        <strain evidence="1 2">NS334</strain>
    </source>
</reference>
<evidence type="ECO:0008006" key="3">
    <source>
        <dbReference type="Google" id="ProtNLM"/>
    </source>
</evidence>
<dbReference type="Proteomes" id="UP000074310">
    <property type="component" value="Unassembled WGS sequence"/>
</dbReference>
<dbReference type="AlphaFoldDB" id="A0A147I870"/>
<accession>A0A147I870</accession>
<dbReference type="Pfam" id="PF08892">
    <property type="entry name" value="YqcI_YcgG"/>
    <property type="match status" value="1"/>
</dbReference>
<dbReference type="OrthoDB" id="283514at2"/>
<name>A0A147I870_9SPHN</name>
<dbReference type="PANTHER" id="PTHR40045">
    <property type="entry name" value="YCGG FAMILY PROTEIN"/>
    <property type="match status" value="1"/>
</dbReference>
<comment type="caution">
    <text evidence="1">The sequence shown here is derived from an EMBL/GenBank/DDBJ whole genome shotgun (WGS) entry which is preliminary data.</text>
</comment>
<sequence length="240" mass="26993">MPAPDTPMFRWTHHAQAELESLLHAHIADRAFPCVGAKAALARGTMNVLACTSIDSAWDDLRIHDGLVRFAEAYRADPALFRSFAVVFDGPDDLDEPAFEAALWQRIQSLSDKDVWRGQSYDTRVSHDPADSHFSLSFGGEAFFVVGLHPYASRPARRFARPTMVFNLHDQFETLRADGRYETMREAIMVRDEAIAGSRNPMLARHGEASEARQYSGRVVDEAWRCPFHYAGKTEGDQHA</sequence>
<dbReference type="EMBL" id="LDTB01000008">
    <property type="protein sequence ID" value="KTT75354.1"/>
    <property type="molecule type" value="Genomic_DNA"/>
</dbReference>